<feature type="compositionally biased region" description="Basic residues" evidence="1">
    <location>
        <begin position="60"/>
        <end position="69"/>
    </location>
</feature>
<gene>
    <name evidence="2" type="ORF">Sradi_1735400</name>
</gene>
<proteinExistence type="predicted"/>
<protein>
    <submittedName>
        <fullName evidence="2">Protein IWS11</fullName>
    </submittedName>
</protein>
<dbReference type="PANTHER" id="PTHR47350:SF4">
    <property type="entry name" value="PROTEIN IWS1 HOMOLOG 1"/>
    <property type="match status" value="1"/>
</dbReference>
<dbReference type="EMBL" id="JACGWJ010000007">
    <property type="protein sequence ID" value="KAL0408010.1"/>
    <property type="molecule type" value="Genomic_DNA"/>
</dbReference>
<dbReference type="AlphaFoldDB" id="A0AAW2TST1"/>
<dbReference type="InterPro" id="IPR044204">
    <property type="entry name" value="IWS1/2"/>
</dbReference>
<sequence length="165" mass="19241">MGYENDIYRDEDGEPLMDFDEDVHSDRDEPQQHLLDDVNDSLYECHERSPTPVYSDSKAKPPKRLIKKSSGRDSGPGDFGLDDDDGDVRRHDDMMGLVSDHYLDDRKRKREKGEKRTIAEKTRKGEKGEKKFKMRKSGRERMRDHEADTEMKEMWDTIAGCNSEV</sequence>
<evidence type="ECO:0000256" key="1">
    <source>
        <dbReference type="SAM" id="MobiDB-lite"/>
    </source>
</evidence>
<feature type="compositionally biased region" description="Basic and acidic residues" evidence="1">
    <location>
        <begin position="101"/>
        <end position="150"/>
    </location>
</feature>
<dbReference type="PANTHER" id="PTHR47350">
    <property type="entry name" value="PROTEIN IWS1 HOMOLOG 1"/>
    <property type="match status" value="1"/>
</dbReference>
<dbReference type="GO" id="GO:0032784">
    <property type="term" value="P:regulation of DNA-templated transcription elongation"/>
    <property type="evidence" value="ECO:0007669"/>
    <property type="project" value="InterPro"/>
</dbReference>
<feature type="compositionally biased region" description="Acidic residues" evidence="1">
    <location>
        <begin position="11"/>
        <end position="21"/>
    </location>
</feature>
<feature type="compositionally biased region" description="Basic and acidic residues" evidence="1">
    <location>
        <begin position="1"/>
        <end position="10"/>
    </location>
</feature>
<dbReference type="GO" id="GO:0009742">
    <property type="term" value="P:brassinosteroid mediated signaling pathway"/>
    <property type="evidence" value="ECO:0007669"/>
    <property type="project" value="InterPro"/>
</dbReference>
<reference evidence="2" key="2">
    <citation type="journal article" date="2024" name="Plant">
        <title>Genomic evolution and insights into agronomic trait innovations of Sesamum species.</title>
        <authorList>
            <person name="Miao H."/>
            <person name="Wang L."/>
            <person name="Qu L."/>
            <person name="Liu H."/>
            <person name="Sun Y."/>
            <person name="Le M."/>
            <person name="Wang Q."/>
            <person name="Wei S."/>
            <person name="Zheng Y."/>
            <person name="Lin W."/>
            <person name="Duan Y."/>
            <person name="Cao H."/>
            <person name="Xiong S."/>
            <person name="Wang X."/>
            <person name="Wei L."/>
            <person name="Li C."/>
            <person name="Ma Q."/>
            <person name="Ju M."/>
            <person name="Zhao R."/>
            <person name="Li G."/>
            <person name="Mu C."/>
            <person name="Tian Q."/>
            <person name="Mei H."/>
            <person name="Zhang T."/>
            <person name="Gao T."/>
            <person name="Zhang H."/>
        </authorList>
    </citation>
    <scope>NUCLEOTIDE SEQUENCE</scope>
    <source>
        <strain evidence="2">G02</strain>
    </source>
</reference>
<feature type="region of interest" description="Disordered" evidence="1">
    <location>
        <begin position="1"/>
        <end position="28"/>
    </location>
</feature>
<evidence type="ECO:0000313" key="2">
    <source>
        <dbReference type="EMBL" id="KAL0408010.1"/>
    </source>
</evidence>
<reference evidence="2" key="1">
    <citation type="submission" date="2020-06" db="EMBL/GenBank/DDBJ databases">
        <authorList>
            <person name="Li T."/>
            <person name="Hu X."/>
            <person name="Zhang T."/>
            <person name="Song X."/>
            <person name="Zhang H."/>
            <person name="Dai N."/>
            <person name="Sheng W."/>
            <person name="Hou X."/>
            <person name="Wei L."/>
        </authorList>
    </citation>
    <scope>NUCLEOTIDE SEQUENCE</scope>
    <source>
        <strain evidence="2">G02</strain>
        <tissue evidence="2">Leaf</tissue>
    </source>
</reference>
<comment type="caution">
    <text evidence="2">The sequence shown here is derived from an EMBL/GenBank/DDBJ whole genome shotgun (WGS) entry which is preliminary data.</text>
</comment>
<name>A0AAW2TST1_SESRA</name>
<organism evidence="2">
    <name type="scientific">Sesamum radiatum</name>
    <name type="common">Black benniseed</name>
    <dbReference type="NCBI Taxonomy" id="300843"/>
    <lineage>
        <taxon>Eukaryota</taxon>
        <taxon>Viridiplantae</taxon>
        <taxon>Streptophyta</taxon>
        <taxon>Embryophyta</taxon>
        <taxon>Tracheophyta</taxon>
        <taxon>Spermatophyta</taxon>
        <taxon>Magnoliopsida</taxon>
        <taxon>eudicotyledons</taxon>
        <taxon>Gunneridae</taxon>
        <taxon>Pentapetalae</taxon>
        <taxon>asterids</taxon>
        <taxon>lamiids</taxon>
        <taxon>Lamiales</taxon>
        <taxon>Pedaliaceae</taxon>
        <taxon>Sesamum</taxon>
    </lineage>
</organism>
<accession>A0AAW2TST1</accession>
<feature type="region of interest" description="Disordered" evidence="1">
    <location>
        <begin position="46"/>
        <end position="150"/>
    </location>
</feature>